<comment type="caution">
    <text evidence="1">The sequence shown here is derived from an EMBL/GenBank/DDBJ whole genome shotgun (WGS) entry which is preliminary data.</text>
</comment>
<gene>
    <name evidence="1" type="ORF">LOK49_LG07G01024</name>
</gene>
<organism evidence="1 2">
    <name type="scientific">Camellia lanceoleosa</name>
    <dbReference type="NCBI Taxonomy" id="1840588"/>
    <lineage>
        <taxon>Eukaryota</taxon>
        <taxon>Viridiplantae</taxon>
        <taxon>Streptophyta</taxon>
        <taxon>Embryophyta</taxon>
        <taxon>Tracheophyta</taxon>
        <taxon>Spermatophyta</taxon>
        <taxon>Magnoliopsida</taxon>
        <taxon>eudicotyledons</taxon>
        <taxon>Gunneridae</taxon>
        <taxon>Pentapetalae</taxon>
        <taxon>asterids</taxon>
        <taxon>Ericales</taxon>
        <taxon>Theaceae</taxon>
        <taxon>Camellia</taxon>
    </lineage>
</organism>
<accession>A0ACC0H3E6</accession>
<sequence>MFTLGSSSEVHITSVDSRIRVIDGVDLVHKFKGIGSTMFLMEEMRKRDGKKSCFDRASNDTNTLLLCN</sequence>
<dbReference type="EMBL" id="CM045764">
    <property type="protein sequence ID" value="KAI8007814.1"/>
    <property type="molecule type" value="Genomic_DNA"/>
</dbReference>
<protein>
    <submittedName>
        <fullName evidence="1">Uncharacterized protein</fullName>
    </submittedName>
</protein>
<proteinExistence type="predicted"/>
<keyword evidence="2" id="KW-1185">Reference proteome</keyword>
<evidence type="ECO:0000313" key="1">
    <source>
        <dbReference type="EMBL" id="KAI8007814.1"/>
    </source>
</evidence>
<reference evidence="1 2" key="1">
    <citation type="journal article" date="2022" name="Plant J.">
        <title>Chromosome-level genome of Camellia lanceoleosa provides a valuable resource for understanding genome evolution and self-incompatibility.</title>
        <authorList>
            <person name="Gong W."/>
            <person name="Xiao S."/>
            <person name="Wang L."/>
            <person name="Liao Z."/>
            <person name="Chang Y."/>
            <person name="Mo W."/>
            <person name="Hu G."/>
            <person name="Li W."/>
            <person name="Zhao G."/>
            <person name="Zhu H."/>
            <person name="Hu X."/>
            <person name="Ji K."/>
            <person name="Xiang X."/>
            <person name="Song Q."/>
            <person name="Yuan D."/>
            <person name="Jin S."/>
            <person name="Zhang L."/>
        </authorList>
    </citation>
    <scope>NUCLEOTIDE SEQUENCE [LARGE SCALE GENOMIC DNA]</scope>
    <source>
        <strain evidence="1">SQ_2022a</strain>
    </source>
</reference>
<dbReference type="Proteomes" id="UP001060215">
    <property type="component" value="Chromosome 7"/>
</dbReference>
<evidence type="ECO:0000313" key="2">
    <source>
        <dbReference type="Proteomes" id="UP001060215"/>
    </source>
</evidence>
<name>A0ACC0H3E6_9ERIC</name>